<feature type="compositionally biased region" description="Polar residues" evidence="1">
    <location>
        <begin position="462"/>
        <end position="476"/>
    </location>
</feature>
<gene>
    <name evidence="5" type="primary">LOC120253992</name>
</gene>
<evidence type="ECO:0000259" key="3">
    <source>
        <dbReference type="Pfam" id="PF14392"/>
    </source>
</evidence>
<dbReference type="PANTHER" id="PTHR31286">
    <property type="entry name" value="GLYCINE-RICH CELL WALL STRUCTURAL PROTEIN 1.8-LIKE"/>
    <property type="match status" value="1"/>
</dbReference>
<keyword evidence="4" id="KW-1185">Reference proteome</keyword>
<proteinExistence type="predicted"/>
<dbReference type="RefSeq" id="XP_039118086.1">
    <property type="nucleotide sequence ID" value="XM_039262152.1"/>
</dbReference>
<feature type="region of interest" description="Disordered" evidence="1">
    <location>
        <begin position="1"/>
        <end position="27"/>
    </location>
</feature>
<dbReference type="Proteomes" id="UP001515500">
    <property type="component" value="Unplaced"/>
</dbReference>
<dbReference type="InterPro" id="IPR025558">
    <property type="entry name" value="DUF4283"/>
</dbReference>
<evidence type="ECO:0000256" key="1">
    <source>
        <dbReference type="SAM" id="MobiDB-lite"/>
    </source>
</evidence>
<feature type="compositionally biased region" description="Low complexity" evidence="1">
    <location>
        <begin position="1"/>
        <end position="11"/>
    </location>
</feature>
<dbReference type="InterPro" id="IPR025836">
    <property type="entry name" value="Zn_knuckle_CX2CX4HX4C"/>
</dbReference>
<dbReference type="Pfam" id="PF14392">
    <property type="entry name" value="zf-CCHC_4"/>
    <property type="match status" value="1"/>
</dbReference>
<evidence type="ECO:0000313" key="4">
    <source>
        <dbReference type="Proteomes" id="UP001515500"/>
    </source>
</evidence>
<name>A0AB40ASY2_DIOCR</name>
<dbReference type="PANTHER" id="PTHR31286:SF180">
    <property type="entry name" value="OS10G0362600 PROTEIN"/>
    <property type="match status" value="1"/>
</dbReference>
<organism evidence="4 5">
    <name type="scientific">Dioscorea cayennensis subsp. rotundata</name>
    <name type="common">White Guinea yam</name>
    <name type="synonym">Dioscorea rotundata</name>
    <dbReference type="NCBI Taxonomy" id="55577"/>
    <lineage>
        <taxon>Eukaryota</taxon>
        <taxon>Viridiplantae</taxon>
        <taxon>Streptophyta</taxon>
        <taxon>Embryophyta</taxon>
        <taxon>Tracheophyta</taxon>
        <taxon>Spermatophyta</taxon>
        <taxon>Magnoliopsida</taxon>
        <taxon>Liliopsida</taxon>
        <taxon>Dioscoreales</taxon>
        <taxon>Dioscoreaceae</taxon>
        <taxon>Dioscorea</taxon>
    </lineage>
</organism>
<protein>
    <submittedName>
        <fullName evidence="5">Uncharacterized protein LOC120253992</fullName>
    </submittedName>
</protein>
<feature type="region of interest" description="Disordered" evidence="1">
    <location>
        <begin position="391"/>
        <end position="525"/>
    </location>
</feature>
<dbReference type="AlphaFoldDB" id="A0AB40ASY2"/>
<dbReference type="Pfam" id="PF14111">
    <property type="entry name" value="DUF4283"/>
    <property type="match status" value="1"/>
</dbReference>
<evidence type="ECO:0000313" key="5">
    <source>
        <dbReference type="RefSeq" id="XP_039118086.1"/>
    </source>
</evidence>
<feature type="compositionally biased region" description="Acidic residues" evidence="1">
    <location>
        <begin position="501"/>
        <end position="525"/>
    </location>
</feature>
<reference evidence="5" key="1">
    <citation type="submission" date="2025-08" db="UniProtKB">
        <authorList>
            <consortium name="RefSeq"/>
        </authorList>
    </citation>
    <scope>IDENTIFICATION</scope>
</reference>
<sequence length="564" mass="60637">MASGGSSSPSSSKPPSPGSWAQIASNAARTSEASPLHNHHLLNKLKSSTTQFVHLDEDSLARARMRFQHSLYGKFFGKPPAFDQVKMSLMAKWQEFGEVVISDLPNGFLLIRCSSHETMQGILMGGPWSINGIILQLFPWKPFFEPAFAKLNSAAIWVQLHNLHVDFSEAETLESITAHMGNLLKVDDLTSSLTRSRFARVCLEIDLSKPLSRGFWLGDDTQRIFVVVLYEKLPTFCYTCGLVGHGTNSCSRSSVPGLDRTPPPFRVQRGPAAESIQDVGVIGPKDTPMTSDPGSMPDNSLLNPSEALTDREFGPWLLVSHQRGRACGRDGGTRAAHVPGRGGHASVRAPRAEGSGADAIPLRDFSSSDMPGIGNQNFGSIITVAPREDAPSNGSLSLMVDDSPSNGSHWLETDGSYPNGSLLNRPSRPSEKTPNSNRSKARDSPLQRSSSPPPVLRLAQGVETTSLPVDTSNSHSMVVDKVSAALEPSHSDEDASGSSGNEDDAMTDDDVAGMSAEAEEADDLMTLDQFQVEQRRGALVRKCLQVPSDSHKKGRMDAGGSSPA</sequence>
<feature type="region of interest" description="Disordered" evidence="1">
    <location>
        <begin position="543"/>
        <end position="564"/>
    </location>
</feature>
<feature type="region of interest" description="Disordered" evidence="1">
    <location>
        <begin position="328"/>
        <end position="358"/>
    </location>
</feature>
<evidence type="ECO:0000259" key="2">
    <source>
        <dbReference type="Pfam" id="PF14111"/>
    </source>
</evidence>
<dbReference type="InterPro" id="IPR040256">
    <property type="entry name" value="At4g02000-like"/>
</dbReference>
<accession>A0AB40ASY2</accession>
<feature type="domain" description="DUF4283" evidence="2">
    <location>
        <begin position="66"/>
        <end position="146"/>
    </location>
</feature>
<dbReference type="GeneID" id="120253992"/>
<feature type="domain" description="Zinc knuckle CX2CX4HX4C" evidence="3">
    <location>
        <begin position="230"/>
        <end position="251"/>
    </location>
</feature>